<dbReference type="PANTHER" id="PTHR18964:SF149">
    <property type="entry name" value="BIFUNCTIONAL UDP-N-ACETYLGLUCOSAMINE 2-EPIMERASE_N-ACETYLMANNOSAMINE KINASE"/>
    <property type="match status" value="1"/>
</dbReference>
<dbReference type="Proteomes" id="UP000232226">
    <property type="component" value="Chromosome"/>
</dbReference>
<accession>A0A3S5Y0L4</accession>
<dbReference type="Pfam" id="PF00480">
    <property type="entry name" value="ROK"/>
    <property type="match status" value="1"/>
</dbReference>
<evidence type="ECO:0000313" key="3">
    <source>
        <dbReference type="Proteomes" id="UP000232226"/>
    </source>
</evidence>
<comment type="similarity">
    <text evidence="1">Belongs to the ROK (NagC/XylR) family.</text>
</comment>
<reference evidence="2 3" key="1">
    <citation type="submission" date="2017-10" db="EMBL/GenBank/DDBJ databases">
        <title>Complete Genome Sequence of Mesoplasma entomophilum.</title>
        <authorList>
            <person name="Knight T.F."/>
            <person name="Citino T."/>
            <person name="Rubinstein R."/>
            <person name="Neuschaefer Z."/>
        </authorList>
    </citation>
    <scope>NUCLEOTIDE SEQUENCE [LARGE SCALE GENOMIC DNA]</scope>
    <source>
        <strain evidence="2 3">TAC</strain>
    </source>
</reference>
<proteinExistence type="inferred from homology"/>
<protein>
    <recommendedName>
        <fullName evidence="4">ROK family protein</fullName>
    </recommendedName>
</protein>
<dbReference type="KEGG" id="ment:CS528_03495"/>
<evidence type="ECO:0008006" key="4">
    <source>
        <dbReference type="Google" id="ProtNLM"/>
    </source>
</evidence>
<dbReference type="SUPFAM" id="SSF53067">
    <property type="entry name" value="Actin-like ATPase domain"/>
    <property type="match status" value="1"/>
</dbReference>
<dbReference type="Gene3D" id="3.30.420.40">
    <property type="match status" value="2"/>
</dbReference>
<keyword evidence="3" id="KW-1185">Reference proteome</keyword>
<sequence>MKQATFDVGGSGIKYIIFEKEIIIKQGHINYSFSKERISLEDVLNEILKVVKSLESEVQIGISMPGIIDSKNIRVLTESGIKDVNIDIVEFFSKNSFIKKIIIENDGNSAALGEWYYRANPKIKNFVNITIGSAIGCGIILNNQLYKGSELKAGEISRMFSNNCKAGDTHGLALDTGIGLLGLKYSKITQNEKILTGKQIFDLYNKNDLLINELVQEWISSIAKTILNLDYILDFDLITVGGGVSENKLFFELLKNEISKIKDIKVQNFMILNETILNRVEISKTKNYAGCYGVYYLLNKQK</sequence>
<dbReference type="RefSeq" id="WP_099651466.1">
    <property type="nucleotide sequence ID" value="NZ_CP024411.1"/>
</dbReference>
<dbReference type="InterPro" id="IPR000600">
    <property type="entry name" value="ROK"/>
</dbReference>
<dbReference type="EMBL" id="CP024411">
    <property type="protein sequence ID" value="ATQ35799.1"/>
    <property type="molecule type" value="Genomic_DNA"/>
</dbReference>
<name>A0A3S5Y0L4_9MOLU</name>
<evidence type="ECO:0000256" key="1">
    <source>
        <dbReference type="ARBA" id="ARBA00006479"/>
    </source>
</evidence>
<organism evidence="2 3">
    <name type="scientific">Mesoplasma entomophilum</name>
    <dbReference type="NCBI Taxonomy" id="2149"/>
    <lineage>
        <taxon>Bacteria</taxon>
        <taxon>Bacillati</taxon>
        <taxon>Mycoplasmatota</taxon>
        <taxon>Mollicutes</taxon>
        <taxon>Entomoplasmatales</taxon>
        <taxon>Entomoplasmataceae</taxon>
        <taxon>Mesoplasma</taxon>
    </lineage>
</organism>
<gene>
    <name evidence="2" type="ORF">CS528_03495</name>
</gene>
<dbReference type="AlphaFoldDB" id="A0A3S5Y0L4"/>
<dbReference type="PANTHER" id="PTHR18964">
    <property type="entry name" value="ROK (REPRESSOR, ORF, KINASE) FAMILY"/>
    <property type="match status" value="1"/>
</dbReference>
<dbReference type="InterPro" id="IPR043129">
    <property type="entry name" value="ATPase_NBD"/>
</dbReference>
<evidence type="ECO:0000313" key="2">
    <source>
        <dbReference type="EMBL" id="ATQ35799.1"/>
    </source>
</evidence>